<name>A0ACB7ES37_NIBAL</name>
<accession>A0ACB7ES37</accession>
<protein>
    <submittedName>
        <fullName evidence="1">Uncharacterized protein</fullName>
    </submittedName>
</protein>
<organism evidence="1 2">
    <name type="scientific">Nibea albiflora</name>
    <name type="common">Yellow drum</name>
    <name type="synonym">Corvina albiflora</name>
    <dbReference type="NCBI Taxonomy" id="240163"/>
    <lineage>
        <taxon>Eukaryota</taxon>
        <taxon>Metazoa</taxon>
        <taxon>Chordata</taxon>
        <taxon>Craniata</taxon>
        <taxon>Vertebrata</taxon>
        <taxon>Euteleostomi</taxon>
        <taxon>Actinopterygii</taxon>
        <taxon>Neopterygii</taxon>
        <taxon>Teleostei</taxon>
        <taxon>Neoteleostei</taxon>
        <taxon>Acanthomorphata</taxon>
        <taxon>Eupercaria</taxon>
        <taxon>Sciaenidae</taxon>
        <taxon>Nibea</taxon>
    </lineage>
</organism>
<reference evidence="1" key="1">
    <citation type="submission" date="2020-04" db="EMBL/GenBank/DDBJ databases">
        <title>A chromosome-scale assembly and high-density genetic map of the yellow drum (Nibea albiflora) genome.</title>
        <authorList>
            <person name="Xu D."/>
            <person name="Zhang W."/>
            <person name="Chen R."/>
            <person name="Tan P."/>
            <person name="Wang L."/>
            <person name="Song H."/>
            <person name="Tian L."/>
            <person name="Zhu Q."/>
            <person name="Wang B."/>
        </authorList>
    </citation>
    <scope>NUCLEOTIDE SEQUENCE</scope>
    <source>
        <strain evidence="1">ZJHYS-2018</strain>
    </source>
</reference>
<keyword evidence="2" id="KW-1185">Reference proteome</keyword>
<evidence type="ECO:0000313" key="2">
    <source>
        <dbReference type="Proteomes" id="UP000805704"/>
    </source>
</evidence>
<gene>
    <name evidence="1" type="ORF">GBF38_018866</name>
</gene>
<sequence>VQAFVPPPQLRSSQSVNHPAGQPGSQPGPDRVKQQAGWEVAKRDGKKARKKLHDGREGGLGEMTRRVKSNRGGGGGGGGVKKERTQSWKKKVREEGQEKESRREG</sequence>
<proteinExistence type="predicted"/>
<comment type="caution">
    <text evidence="1">The sequence shown here is derived from an EMBL/GenBank/DDBJ whole genome shotgun (WGS) entry which is preliminary data.</text>
</comment>
<evidence type="ECO:0000313" key="1">
    <source>
        <dbReference type="EMBL" id="KAG8003651.1"/>
    </source>
</evidence>
<dbReference type="Proteomes" id="UP000805704">
    <property type="component" value="Chromosome 4"/>
</dbReference>
<feature type="non-terminal residue" evidence="1">
    <location>
        <position position="1"/>
    </location>
</feature>
<dbReference type="EMBL" id="CM024792">
    <property type="protein sequence ID" value="KAG8003651.1"/>
    <property type="molecule type" value="Genomic_DNA"/>
</dbReference>